<feature type="signal peptide" evidence="1">
    <location>
        <begin position="1"/>
        <end position="24"/>
    </location>
</feature>
<dbReference type="Proteomes" id="UP000178912">
    <property type="component" value="Unassembled WGS sequence"/>
</dbReference>
<reference evidence="3" key="1">
    <citation type="submission" date="2016-03" db="EMBL/GenBank/DDBJ databases">
        <authorList>
            <person name="Guldener U."/>
        </authorList>
    </citation>
    <scope>NUCLEOTIDE SEQUENCE [LARGE SCALE GENOMIC DNA]</scope>
    <source>
        <strain evidence="3">04CH-RAC-A.6.1</strain>
    </source>
</reference>
<organism evidence="2 3">
    <name type="scientific">Rhynchosporium agropyri</name>
    <dbReference type="NCBI Taxonomy" id="914238"/>
    <lineage>
        <taxon>Eukaryota</taxon>
        <taxon>Fungi</taxon>
        <taxon>Dikarya</taxon>
        <taxon>Ascomycota</taxon>
        <taxon>Pezizomycotina</taxon>
        <taxon>Leotiomycetes</taxon>
        <taxon>Helotiales</taxon>
        <taxon>Ploettnerulaceae</taxon>
        <taxon>Rhynchosporium</taxon>
    </lineage>
</organism>
<keyword evidence="3" id="KW-1185">Reference proteome</keyword>
<evidence type="ECO:0000313" key="3">
    <source>
        <dbReference type="Proteomes" id="UP000178912"/>
    </source>
</evidence>
<proteinExistence type="predicted"/>
<protein>
    <submittedName>
        <fullName evidence="2">Uncharacterized protein</fullName>
    </submittedName>
</protein>
<accession>A0A1E1LP91</accession>
<keyword evidence="1" id="KW-0732">Signal</keyword>
<dbReference type="EMBL" id="FJUX01000158">
    <property type="protein sequence ID" value="CZT12327.1"/>
    <property type="molecule type" value="Genomic_DNA"/>
</dbReference>
<dbReference type="OrthoDB" id="4509278at2759"/>
<evidence type="ECO:0000313" key="2">
    <source>
        <dbReference type="EMBL" id="CZT12327.1"/>
    </source>
</evidence>
<feature type="chain" id="PRO_5009447451" evidence="1">
    <location>
        <begin position="25"/>
        <end position="126"/>
    </location>
</feature>
<sequence>MYLSHLSFFALPLLVASTPTGTNPNPFFYKSLTLTFSGGPASYTLTFPADGSTYSTNNNLSINRIASSNFNIFYNCNFYFADDGGKAVATKPGADNTEIQVGSPRAVTGPTASGAVVQMVRVDAIL</sequence>
<dbReference type="AlphaFoldDB" id="A0A1E1LP91"/>
<evidence type="ECO:0000256" key="1">
    <source>
        <dbReference type="SAM" id="SignalP"/>
    </source>
</evidence>
<gene>
    <name evidence="2" type="ORF">RAG0_16193</name>
</gene>
<name>A0A1E1LP91_9HELO</name>